<dbReference type="HOGENOM" id="CLU_012870_0_0_6"/>
<sequence length="828" mass="87929" precursor="true">MRTLIKVIVGLVILLIVAIAAIPFFVDPNDYKDEIASQVEKATGRQLVIQGDIELSVFPWLALQLGQMSLSNAEGFEADNFAQVNAADIRIKLLPLLKKEIEMDTIVLDGLVLNLETDKNGKTNWQDLSQSGEVTAETNAADEIPDDAPPALAAISIAGVQLTDANIMWSDASKGENYQLRNLNLETDPLVPGQPTALSMKFDIISAKPAAKAYVTLDSDIIVDMENEHYQLTDLNVTTLAEGSELPFDQLNLALNADISAEMARQVITIGDMNLETMVSKDDQQFTGALTGQVNADLNAQNYTVTDLLLDGTITAPDLPGGKAPVKLSADVTSNLASQTASLTDLAVQVQELVLNGQIKAEKILSDTPAFNGNMQVNNFNLRQLAEDLKVDLPEMADESTLENVALKTQLSGSSNHIALQEMTVVLDQSTLTGDFRLTNFAAPAYQFNLVLDKIDADRYLPPPSETEAEPAPPASAAAGAATELPLDTLRQINAKGSLKVGELKITGLTSKNILVTINAENGLIKLTPLQADLYEGQYQGNVTIDARNTRLKFAVDERLTGIQAGPLLKDISGDDKISGKADAAVKLTGTGANIDEIKKSLTGNGNFAFSDGALKGINIAGAIRQAKAVLQGQKLADDNTPQTTDFSKLSGSFTANEGIIQNDDLELMSPLLRVQGKGKANLSSEAIDYGLRVSIVGTAEGQGGKALADLKGVTIPVKITGTFASPKPSVDLAAVVKDQAEEKIKAKAEEKLKEKLGDEVGGLLGGALLGNKKAAPEADSEPENQANSAPETATSEAAPSDTPDQGSAPSAEEQLKEEVKDKLKKLF</sequence>
<protein>
    <submittedName>
        <fullName evidence="4">A/G-specific adenine glycosylase</fullName>
    </submittedName>
</protein>
<gene>
    <name evidence="4" type="ordered locus">Q7C_791</name>
</gene>
<dbReference type="PATRIC" id="fig|754477.3.peg.780"/>
<reference evidence="4 5" key="1">
    <citation type="journal article" date="2012" name="J. Bacteriol.">
        <title>Complete genome sequences of Methylophaga sp. strain JAM1 and Methylophaga sp. strain JAM7.</title>
        <authorList>
            <person name="Villeneuve C."/>
            <person name="Martineau C."/>
            <person name="Mauffrey F."/>
            <person name="Villemur R."/>
        </authorList>
    </citation>
    <scope>NUCLEOTIDE SEQUENCE [LARGE SCALE GENOMIC DNA]</scope>
    <source>
        <strain evidence="4 5">JAM7</strain>
    </source>
</reference>
<evidence type="ECO:0000256" key="1">
    <source>
        <dbReference type="SAM" id="MobiDB-lite"/>
    </source>
</evidence>
<dbReference type="OrthoDB" id="9766390at2"/>
<dbReference type="KEGG" id="mec:Q7C_791"/>
<dbReference type="eggNOG" id="COG2982">
    <property type="taxonomic scope" value="Bacteria"/>
</dbReference>
<dbReference type="PANTHER" id="PTHR30441:SF4">
    <property type="entry name" value="PROTEIN ASMA"/>
    <property type="match status" value="1"/>
</dbReference>
<feature type="region of interest" description="Disordered" evidence="1">
    <location>
        <begin position="461"/>
        <end position="481"/>
    </location>
</feature>
<dbReference type="EMBL" id="CP003380">
    <property type="protein sequence ID" value="AFJ01960.1"/>
    <property type="molecule type" value="Genomic_DNA"/>
</dbReference>
<dbReference type="AlphaFoldDB" id="I1YGB7"/>
<dbReference type="GO" id="GO:0090313">
    <property type="term" value="P:regulation of protein targeting to membrane"/>
    <property type="evidence" value="ECO:0007669"/>
    <property type="project" value="TreeGrafter"/>
</dbReference>
<dbReference type="RefSeq" id="WP_014703381.1">
    <property type="nucleotide sequence ID" value="NC_017856.1"/>
</dbReference>
<dbReference type="GO" id="GO:0005886">
    <property type="term" value="C:plasma membrane"/>
    <property type="evidence" value="ECO:0007669"/>
    <property type="project" value="TreeGrafter"/>
</dbReference>
<proteinExistence type="predicted"/>
<name>I1YGB7_METFJ</name>
<feature type="compositionally biased region" description="Polar residues" evidence="1">
    <location>
        <begin position="784"/>
        <end position="809"/>
    </location>
</feature>
<organism evidence="4 5">
    <name type="scientific">Methylophaga frappieri (strain ATCC BAA-2434 / DSM 25690 / JAM7)</name>
    <dbReference type="NCBI Taxonomy" id="754477"/>
    <lineage>
        <taxon>Bacteria</taxon>
        <taxon>Pseudomonadati</taxon>
        <taxon>Pseudomonadota</taxon>
        <taxon>Gammaproteobacteria</taxon>
        <taxon>Thiotrichales</taxon>
        <taxon>Piscirickettsiaceae</taxon>
        <taxon>Methylophaga</taxon>
    </lineage>
</organism>
<evidence type="ECO:0000256" key="2">
    <source>
        <dbReference type="SAM" id="Phobius"/>
    </source>
</evidence>
<keyword evidence="5" id="KW-1185">Reference proteome</keyword>
<dbReference type="STRING" id="754477.Q7C_791"/>
<dbReference type="InterPro" id="IPR007844">
    <property type="entry name" value="AsmA"/>
</dbReference>
<dbReference type="InterPro" id="IPR052894">
    <property type="entry name" value="AsmA-related"/>
</dbReference>
<accession>I1YGB7</accession>
<feature type="region of interest" description="Disordered" evidence="1">
    <location>
        <begin position="772"/>
        <end position="828"/>
    </location>
</feature>
<feature type="domain" description="AsmA" evidence="3">
    <location>
        <begin position="7"/>
        <end position="665"/>
    </location>
</feature>
<keyword evidence="2" id="KW-0812">Transmembrane</keyword>
<dbReference type="Pfam" id="PF05170">
    <property type="entry name" value="AsmA"/>
    <property type="match status" value="1"/>
</dbReference>
<evidence type="ECO:0000313" key="5">
    <source>
        <dbReference type="Proteomes" id="UP000009145"/>
    </source>
</evidence>
<dbReference type="Proteomes" id="UP000009145">
    <property type="component" value="Chromosome"/>
</dbReference>
<evidence type="ECO:0000259" key="3">
    <source>
        <dbReference type="Pfam" id="PF05170"/>
    </source>
</evidence>
<dbReference type="PANTHER" id="PTHR30441">
    <property type="entry name" value="DUF748 DOMAIN-CONTAINING PROTEIN"/>
    <property type="match status" value="1"/>
</dbReference>
<feature type="transmembrane region" description="Helical" evidence="2">
    <location>
        <begin position="7"/>
        <end position="26"/>
    </location>
</feature>
<keyword evidence="2" id="KW-0472">Membrane</keyword>
<keyword evidence="2" id="KW-1133">Transmembrane helix</keyword>
<evidence type="ECO:0000313" key="4">
    <source>
        <dbReference type="EMBL" id="AFJ01960.1"/>
    </source>
</evidence>